<dbReference type="PANTHER" id="PTHR35335:SF1">
    <property type="entry name" value="UPF0716 PROTEIN FXSA"/>
    <property type="match status" value="1"/>
</dbReference>
<feature type="transmembrane region" description="Helical" evidence="1">
    <location>
        <begin position="71"/>
        <end position="89"/>
    </location>
</feature>
<dbReference type="Proteomes" id="UP000255417">
    <property type="component" value="Unassembled WGS sequence"/>
</dbReference>
<reference evidence="2 3" key="1">
    <citation type="submission" date="2018-06" db="EMBL/GenBank/DDBJ databases">
        <authorList>
            <consortium name="Pathogen Informatics"/>
            <person name="Doyle S."/>
        </authorList>
    </citation>
    <scope>NUCLEOTIDE SEQUENCE [LARGE SCALE GENOMIC DNA]</scope>
    <source>
        <strain evidence="2 3">NCTC12872</strain>
    </source>
</reference>
<accession>A0A379CC79</accession>
<dbReference type="InterPro" id="IPR007313">
    <property type="entry name" value="FxsA"/>
</dbReference>
<keyword evidence="1" id="KW-0812">Transmembrane</keyword>
<proteinExistence type="predicted"/>
<protein>
    <submittedName>
        <fullName evidence="2">Suppressor of F exclusion of phage T7</fullName>
    </submittedName>
</protein>
<feature type="transmembrane region" description="Helical" evidence="1">
    <location>
        <begin position="7"/>
        <end position="24"/>
    </location>
</feature>
<keyword evidence="1" id="KW-1133">Transmembrane helix</keyword>
<evidence type="ECO:0000313" key="3">
    <source>
        <dbReference type="Proteomes" id="UP000255417"/>
    </source>
</evidence>
<feature type="transmembrane region" description="Helical" evidence="1">
    <location>
        <begin position="95"/>
        <end position="114"/>
    </location>
</feature>
<evidence type="ECO:0000313" key="2">
    <source>
        <dbReference type="EMBL" id="SUB59913.1"/>
    </source>
</evidence>
<feature type="transmembrane region" description="Helical" evidence="1">
    <location>
        <begin position="30"/>
        <end position="50"/>
    </location>
</feature>
<keyword evidence="3" id="KW-1185">Reference proteome</keyword>
<organism evidence="2 3">
    <name type="scientific">Phocoenobacter uteri</name>
    <dbReference type="NCBI Taxonomy" id="146806"/>
    <lineage>
        <taxon>Bacteria</taxon>
        <taxon>Pseudomonadati</taxon>
        <taxon>Pseudomonadota</taxon>
        <taxon>Gammaproteobacteria</taxon>
        <taxon>Pasteurellales</taxon>
        <taxon>Pasteurellaceae</taxon>
        <taxon>Phocoenobacter</taxon>
    </lineage>
</organism>
<dbReference type="RefSeq" id="WP_245942695.1">
    <property type="nucleotide sequence ID" value="NZ_LWIF01000001.1"/>
</dbReference>
<dbReference type="NCBIfam" id="NF008528">
    <property type="entry name" value="PRK11463.1-2"/>
    <property type="match status" value="1"/>
</dbReference>
<sequence length="152" mass="17451">MFAMRFFLFFFLYIYCEISLLVAIGSNTSVLFLILLMIFISAAGLWLIRLRGLATLFSIRQQLAQGKIPQDAVISSVQYAVAGILLVIPGFLSDILAILLLLPFTKTIITTYLLNYFSTRMKFNTQYSQGFSRTETFDADFERKQDEDKWVK</sequence>
<evidence type="ECO:0000256" key="1">
    <source>
        <dbReference type="SAM" id="Phobius"/>
    </source>
</evidence>
<dbReference type="AlphaFoldDB" id="A0A379CC79"/>
<dbReference type="EMBL" id="UGTA01000001">
    <property type="protein sequence ID" value="SUB59913.1"/>
    <property type="molecule type" value="Genomic_DNA"/>
</dbReference>
<dbReference type="PANTHER" id="PTHR35335">
    <property type="entry name" value="UPF0716 PROTEIN FXSA"/>
    <property type="match status" value="1"/>
</dbReference>
<dbReference type="Pfam" id="PF04186">
    <property type="entry name" value="FxsA"/>
    <property type="match status" value="1"/>
</dbReference>
<name>A0A379CC79_9PAST</name>
<dbReference type="GO" id="GO:0016020">
    <property type="term" value="C:membrane"/>
    <property type="evidence" value="ECO:0007669"/>
    <property type="project" value="InterPro"/>
</dbReference>
<keyword evidence="1" id="KW-0472">Membrane</keyword>
<gene>
    <name evidence="2" type="primary">fxsA</name>
    <name evidence="2" type="ORF">NCTC12872_01972</name>
</gene>